<evidence type="ECO:0000256" key="1">
    <source>
        <dbReference type="SAM" id="Phobius"/>
    </source>
</evidence>
<keyword evidence="1" id="KW-0812">Transmembrane</keyword>
<keyword evidence="1" id="KW-1133">Transmembrane helix</keyword>
<proteinExistence type="predicted"/>
<accession>A0A427ABQ5</accession>
<protein>
    <submittedName>
        <fullName evidence="2">Uncharacterized protein</fullName>
    </submittedName>
</protein>
<sequence>MTAPTAHHNNWIIDSGASILLFFYLRNLFIYNNYGGNKDIIIGDSNRILIAYILLQHLIYTPIHLCSMIFCMYLTLKESLFLFFNSTNKITPLLSSFLAYIFKRIEHGSILSPRPK</sequence>
<dbReference type="Proteomes" id="UP000287651">
    <property type="component" value="Unassembled WGS sequence"/>
</dbReference>
<gene>
    <name evidence="2" type="ORF">B296_00026777</name>
</gene>
<evidence type="ECO:0000313" key="3">
    <source>
        <dbReference type="Proteomes" id="UP000287651"/>
    </source>
</evidence>
<feature type="transmembrane region" description="Helical" evidence="1">
    <location>
        <begin position="82"/>
        <end position="102"/>
    </location>
</feature>
<dbReference type="AlphaFoldDB" id="A0A427ABQ5"/>
<feature type="transmembrane region" description="Helical" evidence="1">
    <location>
        <begin position="12"/>
        <end position="29"/>
    </location>
</feature>
<dbReference type="EMBL" id="AMZH03003031">
    <property type="protein sequence ID" value="RRT73649.1"/>
    <property type="molecule type" value="Genomic_DNA"/>
</dbReference>
<reference evidence="2 3" key="1">
    <citation type="journal article" date="2014" name="Agronomy (Basel)">
        <title>A Draft Genome Sequence for Ensete ventricosum, the Drought-Tolerant Tree Against Hunger.</title>
        <authorList>
            <person name="Harrison J."/>
            <person name="Moore K.A."/>
            <person name="Paszkiewicz K."/>
            <person name="Jones T."/>
            <person name="Grant M."/>
            <person name="Ambacheew D."/>
            <person name="Muzemil S."/>
            <person name="Studholme D.J."/>
        </authorList>
    </citation>
    <scope>NUCLEOTIDE SEQUENCE [LARGE SCALE GENOMIC DNA]</scope>
</reference>
<name>A0A427ABQ5_ENSVE</name>
<comment type="caution">
    <text evidence="2">The sequence shown here is derived from an EMBL/GenBank/DDBJ whole genome shotgun (WGS) entry which is preliminary data.</text>
</comment>
<feature type="transmembrane region" description="Helical" evidence="1">
    <location>
        <begin position="49"/>
        <end position="76"/>
    </location>
</feature>
<keyword evidence="1" id="KW-0472">Membrane</keyword>
<evidence type="ECO:0000313" key="2">
    <source>
        <dbReference type="EMBL" id="RRT73649.1"/>
    </source>
</evidence>
<organism evidence="2 3">
    <name type="scientific">Ensete ventricosum</name>
    <name type="common">Abyssinian banana</name>
    <name type="synonym">Musa ensete</name>
    <dbReference type="NCBI Taxonomy" id="4639"/>
    <lineage>
        <taxon>Eukaryota</taxon>
        <taxon>Viridiplantae</taxon>
        <taxon>Streptophyta</taxon>
        <taxon>Embryophyta</taxon>
        <taxon>Tracheophyta</taxon>
        <taxon>Spermatophyta</taxon>
        <taxon>Magnoliopsida</taxon>
        <taxon>Liliopsida</taxon>
        <taxon>Zingiberales</taxon>
        <taxon>Musaceae</taxon>
        <taxon>Ensete</taxon>
    </lineage>
</organism>